<dbReference type="InterPro" id="IPR024448">
    <property type="entry name" value="XylT_C"/>
</dbReference>
<feature type="region of interest" description="Disordered" evidence="19">
    <location>
        <begin position="42"/>
        <end position="91"/>
    </location>
</feature>
<evidence type="ECO:0000313" key="21">
    <source>
        <dbReference type="EMBL" id="TUE86836.1"/>
    </source>
</evidence>
<evidence type="ECO:0000256" key="5">
    <source>
        <dbReference type="ARBA" id="ARBA00010195"/>
    </source>
</evidence>
<comment type="pathway">
    <text evidence="4">Glycan metabolism; heparan sulfate biosynthesis.</text>
</comment>
<evidence type="ECO:0000313" key="22">
    <source>
        <dbReference type="Proteomes" id="UP000319801"/>
    </source>
</evidence>
<dbReference type="Proteomes" id="UP000319801">
    <property type="component" value="Unassembled WGS sequence"/>
</dbReference>
<organism evidence="21 22">
    <name type="scientific">Bagarius yarrelli</name>
    <name type="common">Goonch</name>
    <name type="synonym">Bagrus yarrelli</name>
    <dbReference type="NCBI Taxonomy" id="175774"/>
    <lineage>
        <taxon>Eukaryota</taxon>
        <taxon>Metazoa</taxon>
        <taxon>Chordata</taxon>
        <taxon>Craniata</taxon>
        <taxon>Vertebrata</taxon>
        <taxon>Euteleostomi</taxon>
        <taxon>Actinopterygii</taxon>
        <taxon>Neopterygii</taxon>
        <taxon>Teleostei</taxon>
        <taxon>Ostariophysi</taxon>
        <taxon>Siluriformes</taxon>
        <taxon>Sisoridae</taxon>
        <taxon>Sisorinae</taxon>
        <taxon>Bagarius</taxon>
    </lineage>
</organism>
<comment type="caution">
    <text evidence="21">The sequence shown here is derived from an EMBL/GenBank/DDBJ whole genome shotgun (WGS) entry which is preliminary data.</text>
</comment>
<evidence type="ECO:0000256" key="17">
    <source>
        <dbReference type="ARBA" id="ARBA00032285"/>
    </source>
</evidence>
<sequence>MMVGGPCARKSARRSRSALIAALTVLLVQTLIVWNFSSLDSGDAADNGGGGGGAGGAAREKRERLSVNKAHGEPARNRKQQIGKASLRHKRQTDFPVEPELYRCFSGVDPESIPGVDPESIPGVDPESIPEVDPESIPGVDPESISGVDPESILETKGVGSDRTPVLHMHFDLWVSLGDDRITVRPISHTTSTTHTRPRPKEKVRVDSNNENSVPKDFESIDNSNFAARLQTQRHASDKQRHEMPEKAKSSNELVHYGLNHTETGLRQDSRHDSALTPFPLRQNNQWVKRSGAATPEIKYDQPPKCEITGKEAISALARAKTRECRQQIAEVYCRHKDKQLMPDKVTRYCPLEGKASVNVHWEEDSMETVPAVPVRIAFVLVVHGRASRQVQRLFKAIYHTSHYYRSDYLHRQMLALAKRYPNVRVTTWRMATIWGGASLLSMYLRSMKDLLAMSHWTNNQLMAFLSKYRNMNFIKSHGRDNARFIRKQGLDRLFYECDTHMWRLGDRKIPEGITVDGGSDWFLLNRAFVDYIIHSEDNLVTSMKRFYAYTLLPAESFFHTVLENSPHCESMVDNNLRITNWNRKLGCKCQYKHIVDWCGCSPNDFKPSDLPRFQQTARPTFFARKFEASVNQEIVNQLDAFLFGSYPQATPGLNAYWENIYDEPDGVQSLSDSLLTHYHAFARLGLARATNSLQGDASDNRCRYYAMGHPVAVHVYFLYDEFQGYLVKHHATNLATSKLELLESWVMPKKFFKFTNLPSSFNRLQFAEIGTDWDAKERIFRNFGNLMGPLDEPVGMQKWAKGPNVTITVVWIDPTNVIAATYDVLIDSAAEFTHYRPPLNTPLRPGMWTVRVLHHWNPVAETRFLVTPLTHYKHLPIRQDDALKFHSGPAKNSYMEQSFHGLNPILNIPVHLGQVEEAEKNAGLTGMRLERWVDNLVGEVWAAADICSATSSGCPVLQSCRDTAWSSLSPDPKSQLGSPKANGTIR</sequence>
<feature type="region of interest" description="Disordered" evidence="19">
    <location>
        <begin position="188"/>
        <end position="219"/>
    </location>
</feature>
<dbReference type="AlphaFoldDB" id="A0A556VWI1"/>
<evidence type="ECO:0000256" key="9">
    <source>
        <dbReference type="ARBA" id="ARBA00022676"/>
    </source>
</evidence>
<keyword evidence="15" id="KW-0325">Glycoprotein</keyword>
<evidence type="ECO:0000256" key="3">
    <source>
        <dbReference type="ARBA" id="ARBA00004840"/>
    </source>
</evidence>
<evidence type="ECO:0000256" key="6">
    <source>
        <dbReference type="ARBA" id="ARBA00011245"/>
    </source>
</evidence>
<comment type="similarity">
    <text evidence="5">Belongs to the glycosyltransferase 14 family. XylT subfamily.</text>
</comment>
<dbReference type="GO" id="GO:0046872">
    <property type="term" value="F:metal ion binding"/>
    <property type="evidence" value="ECO:0007669"/>
    <property type="project" value="UniProtKB-KW"/>
</dbReference>
<keyword evidence="14" id="KW-1015">Disulfide bond</keyword>
<evidence type="ECO:0000259" key="20">
    <source>
        <dbReference type="Pfam" id="PF12529"/>
    </source>
</evidence>
<keyword evidence="13" id="KW-0472">Membrane</keyword>
<dbReference type="Pfam" id="PF02485">
    <property type="entry name" value="Branch"/>
    <property type="match status" value="1"/>
</dbReference>
<feature type="region of interest" description="Disordered" evidence="19">
    <location>
        <begin position="108"/>
        <end position="149"/>
    </location>
</feature>
<dbReference type="GO" id="GO:0050650">
    <property type="term" value="P:chondroitin sulfate proteoglycan biosynthetic process"/>
    <property type="evidence" value="ECO:0007669"/>
    <property type="project" value="TreeGrafter"/>
</dbReference>
<dbReference type="UniPathway" id="UPA00756"/>
<evidence type="ECO:0000256" key="2">
    <source>
        <dbReference type="ARBA" id="ARBA00004323"/>
    </source>
</evidence>
<evidence type="ECO:0000256" key="4">
    <source>
        <dbReference type="ARBA" id="ARBA00005093"/>
    </source>
</evidence>
<evidence type="ECO:0000256" key="19">
    <source>
        <dbReference type="SAM" id="MobiDB-lite"/>
    </source>
</evidence>
<comment type="pathway">
    <text evidence="3">Glycan metabolism; chondroitin sulfate biosynthesis.</text>
</comment>
<keyword evidence="22" id="KW-1185">Reference proteome</keyword>
<dbReference type="InterPro" id="IPR043538">
    <property type="entry name" value="XYLT"/>
</dbReference>
<comment type="subunit">
    <text evidence="6">Monomer.</text>
</comment>
<feature type="compositionally biased region" description="Basic and acidic residues" evidence="19">
    <location>
        <begin position="199"/>
        <end position="219"/>
    </location>
</feature>
<evidence type="ECO:0000256" key="15">
    <source>
        <dbReference type="ARBA" id="ARBA00023180"/>
    </source>
</evidence>
<feature type="compositionally biased region" description="Basic and acidic residues" evidence="19">
    <location>
        <begin position="58"/>
        <end position="76"/>
    </location>
</feature>
<comment type="cofactor">
    <cofactor evidence="1">
        <name>a divalent metal cation</name>
        <dbReference type="ChEBI" id="CHEBI:60240"/>
    </cofactor>
</comment>
<feature type="domain" description="Xylosyltransferase C-terminal" evidence="20">
    <location>
        <begin position="640"/>
        <end position="821"/>
    </location>
</feature>
<comment type="catalytic activity">
    <reaction evidence="18">
        <text>UDP-alpha-D-xylose + L-seryl-[protein] = 3-O-(beta-D-xylosyl)-L-seryl-[protein] + UDP + H(+)</text>
        <dbReference type="Rhea" id="RHEA:50192"/>
        <dbReference type="Rhea" id="RHEA-COMP:9863"/>
        <dbReference type="Rhea" id="RHEA-COMP:12567"/>
        <dbReference type="ChEBI" id="CHEBI:15378"/>
        <dbReference type="ChEBI" id="CHEBI:29999"/>
        <dbReference type="ChEBI" id="CHEBI:57632"/>
        <dbReference type="ChEBI" id="CHEBI:58223"/>
        <dbReference type="ChEBI" id="CHEBI:132085"/>
        <dbReference type="EC" id="2.4.2.26"/>
    </reaction>
</comment>
<evidence type="ECO:0000256" key="12">
    <source>
        <dbReference type="ARBA" id="ARBA00023034"/>
    </source>
</evidence>
<keyword evidence="12" id="KW-0333">Golgi apparatus</keyword>
<dbReference type="PANTHER" id="PTHR46025:SF2">
    <property type="entry name" value="XYLOSYLTRANSFERASE 1"/>
    <property type="match status" value="1"/>
</dbReference>
<feature type="compositionally biased region" description="Basic residues" evidence="19">
    <location>
        <begin position="77"/>
        <end position="91"/>
    </location>
</feature>
<dbReference type="UniPathway" id="UPA00755"/>
<accession>A0A556VWI1</accession>
<dbReference type="Pfam" id="PF12529">
    <property type="entry name" value="Xylo_C"/>
    <property type="match status" value="1"/>
</dbReference>
<keyword evidence="9" id="KW-0328">Glycosyltransferase</keyword>
<dbReference type="PANTHER" id="PTHR46025">
    <property type="entry name" value="XYLOSYLTRANSFERASE OXT"/>
    <property type="match status" value="1"/>
</dbReference>
<proteinExistence type="inferred from homology"/>
<dbReference type="OrthoDB" id="2019572at2759"/>
<evidence type="ECO:0000256" key="1">
    <source>
        <dbReference type="ARBA" id="ARBA00001968"/>
    </source>
</evidence>
<evidence type="ECO:0000256" key="13">
    <source>
        <dbReference type="ARBA" id="ARBA00023136"/>
    </source>
</evidence>
<gene>
    <name evidence="21" type="ORF">Baya_16781</name>
</gene>
<evidence type="ECO:0000256" key="16">
    <source>
        <dbReference type="ARBA" id="ARBA00030536"/>
    </source>
</evidence>
<evidence type="ECO:0000256" key="10">
    <source>
        <dbReference type="ARBA" id="ARBA00022679"/>
    </source>
</evidence>
<evidence type="ECO:0000256" key="8">
    <source>
        <dbReference type="ARBA" id="ARBA00015604"/>
    </source>
</evidence>
<name>A0A556VWI1_BAGYA</name>
<keyword evidence="10 21" id="KW-0808">Transferase</keyword>
<dbReference type="GO" id="GO:0000139">
    <property type="term" value="C:Golgi membrane"/>
    <property type="evidence" value="ECO:0007669"/>
    <property type="project" value="UniProtKB-SubCell"/>
</dbReference>
<evidence type="ECO:0000256" key="11">
    <source>
        <dbReference type="ARBA" id="ARBA00022723"/>
    </source>
</evidence>
<protein>
    <recommendedName>
        <fullName evidence="8">Xylosyltransferase 1</fullName>
        <ecNumber evidence="7">2.4.2.26</ecNumber>
    </recommendedName>
    <alternativeName>
        <fullName evidence="16">Peptide O-xylosyltransferase 1</fullName>
    </alternativeName>
    <alternativeName>
        <fullName evidence="17">Xylosyltransferase I</fullName>
    </alternativeName>
</protein>
<evidence type="ECO:0000256" key="18">
    <source>
        <dbReference type="ARBA" id="ARBA00047847"/>
    </source>
</evidence>
<dbReference type="GO" id="GO:0015012">
    <property type="term" value="P:heparan sulfate proteoglycan biosynthetic process"/>
    <property type="evidence" value="ECO:0007669"/>
    <property type="project" value="UniProtKB-UniPathway"/>
</dbReference>
<comment type="subcellular location">
    <subcellularLocation>
        <location evidence="2">Golgi apparatus membrane</location>
        <topology evidence="2">Single-pass type II membrane protein</topology>
    </subcellularLocation>
</comment>
<feature type="region of interest" description="Disordered" evidence="19">
    <location>
        <begin position="967"/>
        <end position="987"/>
    </location>
</feature>
<dbReference type="EMBL" id="VCAZ01000353">
    <property type="protein sequence ID" value="TUE86836.1"/>
    <property type="molecule type" value="Genomic_DNA"/>
</dbReference>
<feature type="compositionally biased region" description="Gly residues" evidence="19">
    <location>
        <begin position="47"/>
        <end position="56"/>
    </location>
</feature>
<evidence type="ECO:0000256" key="7">
    <source>
        <dbReference type="ARBA" id="ARBA00011972"/>
    </source>
</evidence>
<keyword evidence="11" id="KW-0479">Metal-binding</keyword>
<dbReference type="InterPro" id="IPR003406">
    <property type="entry name" value="Glyco_trans_14"/>
</dbReference>
<dbReference type="GO" id="GO:0030158">
    <property type="term" value="F:protein xylosyltransferase activity"/>
    <property type="evidence" value="ECO:0007669"/>
    <property type="project" value="UniProtKB-EC"/>
</dbReference>
<dbReference type="EC" id="2.4.2.26" evidence="7"/>
<evidence type="ECO:0000256" key="14">
    <source>
        <dbReference type="ARBA" id="ARBA00023157"/>
    </source>
</evidence>
<reference evidence="21 22" key="1">
    <citation type="journal article" date="2019" name="Genome Biol. Evol.">
        <title>Whole-Genome Sequencing of the Giant Devil Catfish, Bagarius yarrelli.</title>
        <authorList>
            <person name="Jiang W."/>
            <person name="Lv Y."/>
            <person name="Cheng L."/>
            <person name="Yang K."/>
            <person name="Chao B."/>
            <person name="Wang X."/>
            <person name="Li Y."/>
            <person name="Pan X."/>
            <person name="You X."/>
            <person name="Zhang Y."/>
            <person name="Yang J."/>
            <person name="Li J."/>
            <person name="Zhang X."/>
            <person name="Liu S."/>
            <person name="Sun C."/>
            <person name="Yang J."/>
            <person name="Shi Q."/>
        </authorList>
    </citation>
    <scope>NUCLEOTIDE SEQUENCE [LARGE SCALE GENOMIC DNA]</scope>
    <source>
        <strain evidence="21">JWS20170419001</strain>
        <tissue evidence="21">Muscle</tissue>
    </source>
</reference>